<dbReference type="PROSITE" id="PS51819">
    <property type="entry name" value="VOC"/>
    <property type="match status" value="1"/>
</dbReference>
<name>A0ABP8FF84_9BACT</name>
<dbReference type="InterPro" id="IPR029068">
    <property type="entry name" value="Glyas_Bleomycin-R_OHBP_Dase"/>
</dbReference>
<dbReference type="InterPro" id="IPR037523">
    <property type="entry name" value="VOC_core"/>
</dbReference>
<proteinExistence type="predicted"/>
<dbReference type="EMBL" id="BAABFN010000001">
    <property type="protein sequence ID" value="GAA4302448.1"/>
    <property type="molecule type" value="Genomic_DNA"/>
</dbReference>
<evidence type="ECO:0000259" key="1">
    <source>
        <dbReference type="PROSITE" id="PS51819"/>
    </source>
</evidence>
<accession>A0ABP8FF84</accession>
<dbReference type="RefSeq" id="WP_344974756.1">
    <property type="nucleotide sequence ID" value="NZ_BAABFN010000001.1"/>
</dbReference>
<gene>
    <name evidence="2" type="ORF">GCM10023143_04820</name>
</gene>
<evidence type="ECO:0000313" key="3">
    <source>
        <dbReference type="Proteomes" id="UP001501207"/>
    </source>
</evidence>
<dbReference type="CDD" id="cd06587">
    <property type="entry name" value="VOC"/>
    <property type="match status" value="1"/>
</dbReference>
<sequence length="148" mass="17027">MSLNPQLFLGIDHPAIAANDVEKLANWYCSVLGYTKLYRHEKPVWILEAPDHTLLEIMPEDHTDRPRRTIWTPGWSHLAIRVASMEQAIERLDEQQVSWGGEIMPAIGGGRVRNLYDPEGNLLQLLERDTHFITQRGQRHESSHLQGE</sequence>
<protein>
    <recommendedName>
        <fullName evidence="1">VOC domain-containing protein</fullName>
    </recommendedName>
</protein>
<dbReference type="SUPFAM" id="SSF54593">
    <property type="entry name" value="Glyoxalase/Bleomycin resistance protein/Dihydroxybiphenyl dioxygenase"/>
    <property type="match status" value="1"/>
</dbReference>
<feature type="domain" description="VOC" evidence="1">
    <location>
        <begin position="10"/>
        <end position="128"/>
    </location>
</feature>
<keyword evidence="3" id="KW-1185">Reference proteome</keyword>
<comment type="caution">
    <text evidence="2">The sequence shown here is derived from an EMBL/GenBank/DDBJ whole genome shotgun (WGS) entry which is preliminary data.</text>
</comment>
<organism evidence="2 3">
    <name type="scientific">Compostibacter hankyongensis</name>
    <dbReference type="NCBI Taxonomy" id="1007089"/>
    <lineage>
        <taxon>Bacteria</taxon>
        <taxon>Pseudomonadati</taxon>
        <taxon>Bacteroidota</taxon>
        <taxon>Chitinophagia</taxon>
        <taxon>Chitinophagales</taxon>
        <taxon>Chitinophagaceae</taxon>
        <taxon>Compostibacter</taxon>
    </lineage>
</organism>
<dbReference type="Pfam" id="PF00903">
    <property type="entry name" value="Glyoxalase"/>
    <property type="match status" value="1"/>
</dbReference>
<dbReference type="Proteomes" id="UP001501207">
    <property type="component" value="Unassembled WGS sequence"/>
</dbReference>
<dbReference type="Gene3D" id="3.10.180.10">
    <property type="entry name" value="2,3-Dihydroxybiphenyl 1,2-Dioxygenase, domain 1"/>
    <property type="match status" value="1"/>
</dbReference>
<dbReference type="InterPro" id="IPR004360">
    <property type="entry name" value="Glyas_Fos-R_dOase_dom"/>
</dbReference>
<evidence type="ECO:0000313" key="2">
    <source>
        <dbReference type="EMBL" id="GAA4302448.1"/>
    </source>
</evidence>
<reference evidence="3" key="1">
    <citation type="journal article" date="2019" name="Int. J. Syst. Evol. Microbiol.">
        <title>The Global Catalogue of Microorganisms (GCM) 10K type strain sequencing project: providing services to taxonomists for standard genome sequencing and annotation.</title>
        <authorList>
            <consortium name="The Broad Institute Genomics Platform"/>
            <consortium name="The Broad Institute Genome Sequencing Center for Infectious Disease"/>
            <person name="Wu L."/>
            <person name="Ma J."/>
        </authorList>
    </citation>
    <scope>NUCLEOTIDE SEQUENCE [LARGE SCALE GENOMIC DNA]</scope>
    <source>
        <strain evidence="3">JCM 17664</strain>
    </source>
</reference>